<keyword evidence="5" id="KW-0493">Microtubule</keyword>
<keyword evidence="4" id="KW-0132">Cell division</keyword>
<comment type="subcellular location">
    <subcellularLocation>
        <location evidence="1">Cytoplasm</location>
        <location evidence="1">Cytoskeleton</location>
        <location evidence="1">Spindle</location>
    </subcellularLocation>
</comment>
<evidence type="ECO:0000256" key="3">
    <source>
        <dbReference type="ARBA" id="ARBA00011375"/>
    </source>
</evidence>
<dbReference type="AlphaFoldDB" id="A0A0D2JSY0"/>
<gene>
    <name evidence="10" type="ORF">Z520_07843</name>
</gene>
<dbReference type="GO" id="GO:1990023">
    <property type="term" value="C:mitotic spindle midzone"/>
    <property type="evidence" value="ECO:0007669"/>
    <property type="project" value="TreeGrafter"/>
</dbReference>
<feature type="compositionally biased region" description="Basic and acidic residues" evidence="8">
    <location>
        <begin position="482"/>
        <end position="491"/>
    </location>
</feature>
<dbReference type="Gene3D" id="1.25.10.10">
    <property type="entry name" value="Leucine-rich Repeat Variant"/>
    <property type="match status" value="1"/>
</dbReference>
<comment type="similarity">
    <text evidence="2">Belongs to the CLASP family.</text>
</comment>
<dbReference type="GO" id="GO:0008017">
    <property type="term" value="F:microtubule binding"/>
    <property type="evidence" value="ECO:0007669"/>
    <property type="project" value="TreeGrafter"/>
</dbReference>
<dbReference type="InterPro" id="IPR024395">
    <property type="entry name" value="CLASP_N_dom"/>
</dbReference>
<dbReference type="GO" id="GO:0005815">
    <property type="term" value="C:microtubule organizing center"/>
    <property type="evidence" value="ECO:0007669"/>
    <property type="project" value="TreeGrafter"/>
</dbReference>
<dbReference type="GeneID" id="27713589"/>
<dbReference type="PANTHER" id="PTHR21567">
    <property type="entry name" value="CLASP"/>
    <property type="match status" value="1"/>
</dbReference>
<comment type="subunit">
    <text evidence="3">Interacts with microtubules.</text>
</comment>
<dbReference type="Pfam" id="PF12348">
    <property type="entry name" value="CLASP_N"/>
    <property type="match status" value="1"/>
</dbReference>
<evidence type="ECO:0000259" key="9">
    <source>
        <dbReference type="SMART" id="SM01349"/>
    </source>
</evidence>
<dbReference type="VEuPathDB" id="FungiDB:Z520_07843"/>
<feature type="compositionally biased region" description="Polar residues" evidence="8">
    <location>
        <begin position="336"/>
        <end position="346"/>
    </location>
</feature>
<feature type="domain" description="TOG" evidence="9">
    <location>
        <begin position="73"/>
        <end position="309"/>
    </location>
</feature>
<evidence type="ECO:0000313" key="10">
    <source>
        <dbReference type="EMBL" id="KIX96577.1"/>
    </source>
</evidence>
<evidence type="ECO:0000256" key="7">
    <source>
        <dbReference type="ARBA" id="ARBA00024889"/>
    </source>
</evidence>
<organism evidence="10 11">
    <name type="scientific">Fonsecaea multimorphosa CBS 102226</name>
    <dbReference type="NCBI Taxonomy" id="1442371"/>
    <lineage>
        <taxon>Eukaryota</taxon>
        <taxon>Fungi</taxon>
        <taxon>Dikarya</taxon>
        <taxon>Ascomycota</taxon>
        <taxon>Pezizomycotina</taxon>
        <taxon>Eurotiomycetes</taxon>
        <taxon>Chaetothyriomycetidae</taxon>
        <taxon>Chaetothyriales</taxon>
        <taxon>Herpotrichiellaceae</taxon>
        <taxon>Fonsecaea</taxon>
    </lineage>
</organism>
<feature type="region of interest" description="Disordered" evidence="8">
    <location>
        <begin position="462"/>
        <end position="491"/>
    </location>
</feature>
<dbReference type="GO" id="GO:0051301">
    <property type="term" value="P:cell division"/>
    <property type="evidence" value="ECO:0007669"/>
    <property type="project" value="UniProtKB-KW"/>
</dbReference>
<dbReference type="GO" id="GO:0060172">
    <property type="term" value="P:astral microtubule depolymerization"/>
    <property type="evidence" value="ECO:0007669"/>
    <property type="project" value="TreeGrafter"/>
</dbReference>
<dbReference type="GO" id="GO:0005881">
    <property type="term" value="C:cytoplasmic microtubule"/>
    <property type="evidence" value="ECO:0007669"/>
    <property type="project" value="TreeGrafter"/>
</dbReference>
<evidence type="ECO:0000256" key="1">
    <source>
        <dbReference type="ARBA" id="ARBA00004186"/>
    </source>
</evidence>
<evidence type="ECO:0000256" key="2">
    <source>
        <dbReference type="ARBA" id="ARBA00009549"/>
    </source>
</evidence>
<dbReference type="RefSeq" id="XP_016630700.1">
    <property type="nucleotide sequence ID" value="XM_016778340.1"/>
</dbReference>
<keyword evidence="6" id="KW-0498">Mitosis</keyword>
<dbReference type="STRING" id="1442371.A0A0D2JSY0"/>
<keyword evidence="6" id="KW-0131">Cell cycle</keyword>
<evidence type="ECO:0000256" key="4">
    <source>
        <dbReference type="ARBA" id="ARBA00022618"/>
    </source>
</evidence>
<dbReference type="PANTHER" id="PTHR21567:SF9">
    <property type="entry name" value="CLIP-ASSOCIATING PROTEIN"/>
    <property type="match status" value="1"/>
</dbReference>
<dbReference type="SMART" id="SM01349">
    <property type="entry name" value="TOG"/>
    <property type="match status" value="1"/>
</dbReference>
<evidence type="ECO:0000256" key="5">
    <source>
        <dbReference type="ARBA" id="ARBA00022701"/>
    </source>
</evidence>
<accession>A0A0D2JSY0</accession>
<reference evidence="10 11" key="1">
    <citation type="submission" date="2015-01" db="EMBL/GenBank/DDBJ databases">
        <title>The Genome Sequence of Fonsecaea multimorphosa CBS 102226.</title>
        <authorList>
            <consortium name="The Broad Institute Genomics Platform"/>
            <person name="Cuomo C."/>
            <person name="de Hoog S."/>
            <person name="Gorbushina A."/>
            <person name="Stielow B."/>
            <person name="Teixiera M."/>
            <person name="Abouelleil A."/>
            <person name="Chapman S.B."/>
            <person name="Priest M."/>
            <person name="Young S.K."/>
            <person name="Wortman J."/>
            <person name="Nusbaum C."/>
            <person name="Birren B."/>
        </authorList>
    </citation>
    <scope>NUCLEOTIDE SEQUENCE [LARGE SCALE GENOMIC DNA]</scope>
    <source>
        <strain evidence="10 11">CBS 102226</strain>
    </source>
</reference>
<dbReference type="Proteomes" id="UP000053411">
    <property type="component" value="Unassembled WGS sequence"/>
</dbReference>
<name>A0A0D2JSY0_9EURO</name>
<dbReference type="GO" id="GO:0005876">
    <property type="term" value="C:spindle microtubule"/>
    <property type="evidence" value="ECO:0007669"/>
    <property type="project" value="TreeGrafter"/>
</dbReference>
<dbReference type="OrthoDB" id="10259902at2759"/>
<dbReference type="InterPro" id="IPR011989">
    <property type="entry name" value="ARM-like"/>
</dbReference>
<dbReference type="EMBL" id="KN848077">
    <property type="protein sequence ID" value="KIX96577.1"/>
    <property type="molecule type" value="Genomic_DNA"/>
</dbReference>
<evidence type="ECO:0000313" key="11">
    <source>
        <dbReference type="Proteomes" id="UP000053411"/>
    </source>
</evidence>
<dbReference type="SUPFAM" id="SSF48371">
    <property type="entry name" value="ARM repeat"/>
    <property type="match status" value="1"/>
</dbReference>
<evidence type="ECO:0000256" key="6">
    <source>
        <dbReference type="ARBA" id="ARBA00022776"/>
    </source>
</evidence>
<evidence type="ECO:0000256" key="8">
    <source>
        <dbReference type="SAM" id="MobiDB-lite"/>
    </source>
</evidence>
<dbReference type="InterPro" id="IPR034085">
    <property type="entry name" value="TOG"/>
</dbReference>
<keyword evidence="11" id="KW-1185">Reference proteome</keyword>
<dbReference type="InterPro" id="IPR016024">
    <property type="entry name" value="ARM-type_fold"/>
</dbReference>
<feature type="region of interest" description="Disordered" evidence="8">
    <location>
        <begin position="296"/>
        <end position="359"/>
    </location>
</feature>
<protein>
    <recommendedName>
        <fullName evidence="9">TOG domain-containing protein</fullName>
    </recommendedName>
</protein>
<sequence>MAFLLNQLTLRMPLLLSFGCVVLQLLTCLFTVKATTANTFNQTVKKVDTGIPAIGKAVYFAIAGARAKMLGKTYSDVLTFLHYELTTPETEESWKKRQDLLAELSDIFEKRKDNSTIPNDFVQKVKAVLPHIVTTAGTERTTLSVQACRALSNIAKHLETQIQPQLDLLLPGLIAICGSTKTVAQKNANDTIINICKHAGYSPRLFYHVCAAFKDNRIPPRTYAPEWLRTLIETYRSQMDREKDGPACEKAIFQGLTDGQVKVRENSRAVFWTFHSYDPKGARTIMGNLNTHAQKALKADPHNPDKSSAAAARANAVPRPKSALASIKAQNKERMAQSQESSQQRGLTPEPPKSSSASEDIKIFGTMDDAEKKPALLSAPVRRRIVATPMPSVTSVQAQRPESRGRAVTSASSVSKDITVSRDIIVSKDIAVSKDMTMTTLPESVPKSSYETVPKSSYETIKSDGKENAMVIRPRKKKSPRRSPERDRLASEKKILGMAMEALRRSNLDALGYRRLKKLIEETPGALITKQSQFNELFELLIKNMVSLDTITESRDKRTTNLNHPAYNTHTILLTLVQLYHQYPHWPEPQPGMTLSALLIARCNHSSSYASVLSAIDDGAYLLCSQTQTILPEIDAVLDTLEQIEHIITTNDPIVTPKSTDTILYNSLQSLASDFGPEKPRFANRLPIIMDFGLKILNALLFRLIHCNESLYEIQEDRLVAFAVHLLATYTSIIKRAVMNFCINLHDLVKPEERFYKYFKKESDKNLIQYYVDMAENPY</sequence>
<proteinExistence type="inferred from homology"/>
<dbReference type="GO" id="GO:0090307">
    <property type="term" value="P:mitotic spindle assembly"/>
    <property type="evidence" value="ECO:0007669"/>
    <property type="project" value="TreeGrafter"/>
</dbReference>
<comment type="function">
    <text evidence="7">Microtubule binding protein that promotes the stabilization of dynamic microtubules. Required for mitotic spindle formation.</text>
</comment>